<evidence type="ECO:0000313" key="2">
    <source>
        <dbReference type="EMBL" id="KFM28815.1"/>
    </source>
</evidence>
<dbReference type="RefSeq" id="XP_011401862.1">
    <property type="nucleotide sequence ID" value="XM_011403560.1"/>
</dbReference>
<organism evidence="2 3">
    <name type="scientific">Auxenochlorella protothecoides</name>
    <name type="common">Green microalga</name>
    <name type="synonym">Chlorella protothecoides</name>
    <dbReference type="NCBI Taxonomy" id="3075"/>
    <lineage>
        <taxon>Eukaryota</taxon>
        <taxon>Viridiplantae</taxon>
        <taxon>Chlorophyta</taxon>
        <taxon>core chlorophytes</taxon>
        <taxon>Trebouxiophyceae</taxon>
        <taxon>Chlorellales</taxon>
        <taxon>Chlorellaceae</taxon>
        <taxon>Auxenochlorella</taxon>
    </lineage>
</organism>
<evidence type="ECO:0000256" key="1">
    <source>
        <dbReference type="SAM" id="MobiDB-lite"/>
    </source>
</evidence>
<feature type="region of interest" description="Disordered" evidence="1">
    <location>
        <begin position="20"/>
        <end position="68"/>
    </location>
</feature>
<keyword evidence="3" id="KW-1185">Reference proteome</keyword>
<reference evidence="2 3" key="1">
    <citation type="journal article" date="2014" name="BMC Genomics">
        <title>Oil accumulation mechanisms of the oleaginous microalga Chlorella protothecoides revealed through its genome, transcriptomes, and proteomes.</title>
        <authorList>
            <person name="Gao C."/>
            <person name="Wang Y."/>
            <person name="Shen Y."/>
            <person name="Yan D."/>
            <person name="He X."/>
            <person name="Dai J."/>
            <person name="Wu Q."/>
        </authorList>
    </citation>
    <scope>NUCLEOTIDE SEQUENCE [LARGE SCALE GENOMIC DNA]</scope>
    <source>
        <strain evidence="2 3">0710</strain>
    </source>
</reference>
<feature type="compositionally biased region" description="Polar residues" evidence="1">
    <location>
        <begin position="45"/>
        <end position="55"/>
    </location>
</feature>
<dbReference type="EMBL" id="KL662182">
    <property type="protein sequence ID" value="KFM28815.1"/>
    <property type="molecule type" value="Genomic_DNA"/>
</dbReference>
<dbReference type="AlphaFoldDB" id="A0A087SSW1"/>
<name>A0A087SSW1_AUXPR</name>
<accession>A0A087SSW1</accession>
<proteinExistence type="predicted"/>
<dbReference type="GeneID" id="23617727"/>
<gene>
    <name evidence="2" type="ORF">F751_6336</name>
</gene>
<dbReference type="Proteomes" id="UP000028924">
    <property type="component" value="Unassembled WGS sequence"/>
</dbReference>
<evidence type="ECO:0000313" key="3">
    <source>
        <dbReference type="Proteomes" id="UP000028924"/>
    </source>
</evidence>
<dbReference type="KEGG" id="apro:F751_6336"/>
<protein>
    <submittedName>
        <fullName evidence="2">Uncharacterized protein</fullName>
    </submittedName>
</protein>
<feature type="compositionally biased region" description="Basic and acidic residues" evidence="1">
    <location>
        <begin position="58"/>
        <end position="68"/>
    </location>
</feature>
<sequence>MALGTPGLCIHCKVPRTSAMHVPPRPQVSLGMHGRRPAADRPHSETQGGADSRSSVPDPDRKSRCTPL</sequence>